<evidence type="ECO:0000256" key="1">
    <source>
        <dbReference type="SAM" id="MobiDB-lite"/>
    </source>
</evidence>
<feature type="compositionally biased region" description="Polar residues" evidence="1">
    <location>
        <begin position="345"/>
        <end position="356"/>
    </location>
</feature>
<feature type="compositionally biased region" description="Basic and acidic residues" evidence="1">
    <location>
        <begin position="238"/>
        <end position="248"/>
    </location>
</feature>
<evidence type="ECO:0000313" key="2">
    <source>
        <dbReference type="EMBL" id="GAX20943.1"/>
    </source>
</evidence>
<dbReference type="OrthoDB" id="10568730at2759"/>
<accession>A0A1Z5K3W7</accession>
<comment type="caution">
    <text evidence="2">The sequence shown here is derived from an EMBL/GenBank/DDBJ whole genome shotgun (WGS) entry which is preliminary data.</text>
</comment>
<name>A0A1Z5K3W7_FISSO</name>
<reference evidence="2 3" key="1">
    <citation type="journal article" date="2015" name="Plant Cell">
        <title>Oil accumulation by the oleaginous diatom Fistulifera solaris as revealed by the genome and transcriptome.</title>
        <authorList>
            <person name="Tanaka T."/>
            <person name="Maeda Y."/>
            <person name="Veluchamy A."/>
            <person name="Tanaka M."/>
            <person name="Abida H."/>
            <person name="Marechal E."/>
            <person name="Bowler C."/>
            <person name="Muto M."/>
            <person name="Sunaga Y."/>
            <person name="Tanaka M."/>
            <person name="Yoshino T."/>
            <person name="Taniguchi T."/>
            <person name="Fukuda Y."/>
            <person name="Nemoto M."/>
            <person name="Matsumoto M."/>
            <person name="Wong P.S."/>
            <person name="Aburatani S."/>
            <person name="Fujibuchi W."/>
        </authorList>
    </citation>
    <scope>NUCLEOTIDE SEQUENCE [LARGE SCALE GENOMIC DNA]</scope>
    <source>
        <strain evidence="2 3">JPCC DA0580</strain>
    </source>
</reference>
<keyword evidence="3" id="KW-1185">Reference proteome</keyword>
<feature type="compositionally biased region" description="Polar residues" evidence="1">
    <location>
        <begin position="249"/>
        <end position="281"/>
    </location>
</feature>
<dbReference type="InParanoid" id="A0A1Z5K3W7"/>
<feature type="region of interest" description="Disordered" evidence="1">
    <location>
        <begin position="439"/>
        <end position="464"/>
    </location>
</feature>
<dbReference type="EMBL" id="BDSP01000153">
    <property type="protein sequence ID" value="GAX20943.1"/>
    <property type="molecule type" value="Genomic_DNA"/>
</dbReference>
<evidence type="ECO:0000313" key="3">
    <source>
        <dbReference type="Proteomes" id="UP000198406"/>
    </source>
</evidence>
<organism evidence="2 3">
    <name type="scientific">Fistulifera solaris</name>
    <name type="common">Oleaginous diatom</name>
    <dbReference type="NCBI Taxonomy" id="1519565"/>
    <lineage>
        <taxon>Eukaryota</taxon>
        <taxon>Sar</taxon>
        <taxon>Stramenopiles</taxon>
        <taxon>Ochrophyta</taxon>
        <taxon>Bacillariophyta</taxon>
        <taxon>Bacillariophyceae</taxon>
        <taxon>Bacillariophycidae</taxon>
        <taxon>Naviculales</taxon>
        <taxon>Naviculaceae</taxon>
        <taxon>Fistulifera</taxon>
    </lineage>
</organism>
<proteinExistence type="predicted"/>
<dbReference type="AlphaFoldDB" id="A0A1Z5K3W7"/>
<feature type="compositionally biased region" description="Polar residues" evidence="1">
    <location>
        <begin position="392"/>
        <end position="411"/>
    </location>
</feature>
<protein>
    <submittedName>
        <fullName evidence="2">Uncharacterized protein</fullName>
    </submittedName>
</protein>
<sequence>MNESSFDDKETGDNDSSVFSDASTNMLNLSIDARAALDEHLRHVAKFGIDDSHYENDNKQDFSFESYQKDPRDALWQRLVDPNYSNNTTKDATHLLSHDLMRLISKASFAQSVVGHSQDVETVNDQSSDYFNSSRVYLLKTPERNRSQRSNAVTCRNDEDVADEFFITSESPVERSRDYANDQCLDSENAKIDASPSVGMPRNDPSFLCSAVDFSRISDDGIGDPAECTSPVTPFTSRVREGQFKSEKSGSQQAKECRQPNHTVSSPSWRSSKQTPSTSQRKGIPALDPTNQSFGVFKRRSPPSTPQFLRSEDVPDFAANLTLSPIGSHSRQNTPSFKLPHSPAQPHQNHSRSPTSPHDDHISSLAAYCSASKCAPSDDHSTPHNSPPLKQRNGNGLSELNYGQDSPESASSDFLLRDRRRFRTVVPTRVFFTDADDIPEHEDSFTIPPKGDALRSDPKTTQNV</sequence>
<dbReference type="Proteomes" id="UP000198406">
    <property type="component" value="Unassembled WGS sequence"/>
</dbReference>
<feature type="compositionally biased region" description="Polar residues" evidence="1">
    <location>
        <begin position="321"/>
        <end position="336"/>
    </location>
</feature>
<gene>
    <name evidence="2" type="ORF">FisN_1Lu397</name>
</gene>
<feature type="region of interest" description="Disordered" evidence="1">
    <location>
        <begin position="222"/>
        <end position="411"/>
    </location>
</feature>